<evidence type="ECO:0000313" key="1">
    <source>
        <dbReference type="EMBL" id="KAK8768158.1"/>
    </source>
</evidence>
<gene>
    <name evidence="1" type="ORF">V5799_015378</name>
</gene>
<dbReference type="AlphaFoldDB" id="A0AAQ4E0B8"/>
<keyword evidence="2" id="KW-1185">Reference proteome</keyword>
<proteinExistence type="predicted"/>
<dbReference type="Proteomes" id="UP001321473">
    <property type="component" value="Unassembled WGS sequence"/>
</dbReference>
<name>A0AAQ4E0B8_AMBAM</name>
<protein>
    <submittedName>
        <fullName evidence="1">Uncharacterized protein</fullName>
    </submittedName>
</protein>
<comment type="caution">
    <text evidence="1">The sequence shown here is derived from an EMBL/GenBank/DDBJ whole genome shotgun (WGS) entry which is preliminary data.</text>
</comment>
<reference evidence="1 2" key="1">
    <citation type="journal article" date="2023" name="Arcadia Sci">
        <title>De novo assembly of a long-read Amblyomma americanum tick genome.</title>
        <authorList>
            <person name="Chou S."/>
            <person name="Poskanzer K.E."/>
            <person name="Rollins M."/>
            <person name="Thuy-Boun P.S."/>
        </authorList>
    </citation>
    <scope>NUCLEOTIDE SEQUENCE [LARGE SCALE GENOMIC DNA]</scope>
    <source>
        <strain evidence="1">F_SG_1</strain>
        <tissue evidence="1">Salivary glands</tissue>
    </source>
</reference>
<dbReference type="EMBL" id="JARKHS020024399">
    <property type="protein sequence ID" value="KAK8768158.1"/>
    <property type="molecule type" value="Genomic_DNA"/>
</dbReference>
<accession>A0AAQ4E0B8</accession>
<organism evidence="1 2">
    <name type="scientific">Amblyomma americanum</name>
    <name type="common">Lone star tick</name>
    <dbReference type="NCBI Taxonomy" id="6943"/>
    <lineage>
        <taxon>Eukaryota</taxon>
        <taxon>Metazoa</taxon>
        <taxon>Ecdysozoa</taxon>
        <taxon>Arthropoda</taxon>
        <taxon>Chelicerata</taxon>
        <taxon>Arachnida</taxon>
        <taxon>Acari</taxon>
        <taxon>Parasitiformes</taxon>
        <taxon>Ixodida</taxon>
        <taxon>Ixodoidea</taxon>
        <taxon>Ixodidae</taxon>
        <taxon>Amblyomminae</taxon>
        <taxon>Amblyomma</taxon>
    </lineage>
</organism>
<evidence type="ECO:0000313" key="2">
    <source>
        <dbReference type="Proteomes" id="UP001321473"/>
    </source>
</evidence>
<sequence length="100" mass="11117">MSTAARRPRPAISQSPLSGRYYTLKISADNPGLARSPLARQWTQRPGGKDICFITTALEELAGSFLVCTGLPDSCFESGVHLLAQRLNKWDVKMLRQQRL</sequence>